<sequence length="387" mass="39417">MRTHTVLASPGYRVVVTPTRFRAAVLTLAMGFGVAVLPAPVAAEDTGPDSAQWYLDAVGADRAQRLVKGDGVTVAVVDTGVDAGHPDLLGRVLPGATVTTGGDVDVKQPGSRDLDGHGTAMAGLIAGQGEPLGVAPHAKILPVRVLRREDGALDPDHVYAGVRWAIDAGAQVVSLSLSGRPTEDAPWKSELIAHAIEHDVVLVAAAGNRATGDVRVGEPAAIPGVVAVSGLGRDGSVWDGSVTGGAVVLSAPAEDLPHLSAGGGWRTESGTSGAAAIVAGVAALIRSRYWDSGASGVVNRLIRTAHDQGSPGRDPGFGYGSVDAYEALTAAVAPVGRYPLEVAESPPAALTARPRRVWPGWWAVGVGAALLVGVAWVAWRGGARRGR</sequence>
<dbReference type="PANTHER" id="PTHR43806">
    <property type="entry name" value="PEPTIDASE S8"/>
    <property type="match status" value="1"/>
</dbReference>
<organism evidence="8 9">
    <name type="scientific">Actinorhabdospora filicis</name>
    <dbReference type="NCBI Taxonomy" id="1785913"/>
    <lineage>
        <taxon>Bacteria</taxon>
        <taxon>Bacillati</taxon>
        <taxon>Actinomycetota</taxon>
        <taxon>Actinomycetes</taxon>
        <taxon>Micromonosporales</taxon>
        <taxon>Micromonosporaceae</taxon>
        <taxon>Actinorhabdospora</taxon>
    </lineage>
</organism>
<evidence type="ECO:0000256" key="6">
    <source>
        <dbReference type="SAM" id="Phobius"/>
    </source>
</evidence>
<dbReference type="PANTHER" id="PTHR43806:SF11">
    <property type="entry name" value="CEREVISIN-RELATED"/>
    <property type="match status" value="1"/>
</dbReference>
<comment type="caution">
    <text evidence="8">The sequence shown here is derived from an EMBL/GenBank/DDBJ whole genome shotgun (WGS) entry which is preliminary data.</text>
</comment>
<evidence type="ECO:0000313" key="8">
    <source>
        <dbReference type="EMBL" id="GLZ76855.1"/>
    </source>
</evidence>
<accession>A0A9W6SGS3</accession>
<dbReference type="EMBL" id="BSTX01000001">
    <property type="protein sequence ID" value="GLZ76855.1"/>
    <property type="molecule type" value="Genomic_DNA"/>
</dbReference>
<evidence type="ECO:0000256" key="5">
    <source>
        <dbReference type="PROSITE-ProRule" id="PRU01240"/>
    </source>
</evidence>
<feature type="domain" description="Peptidase S8/S53" evidence="7">
    <location>
        <begin position="69"/>
        <end position="320"/>
    </location>
</feature>
<keyword evidence="6" id="KW-0472">Membrane</keyword>
<keyword evidence="9" id="KW-1185">Reference proteome</keyword>
<keyword evidence="6" id="KW-0812">Transmembrane</keyword>
<feature type="active site" description="Charge relay system" evidence="5">
    <location>
        <position position="272"/>
    </location>
</feature>
<evidence type="ECO:0000256" key="1">
    <source>
        <dbReference type="ARBA" id="ARBA00011073"/>
    </source>
</evidence>
<dbReference type="InterPro" id="IPR036852">
    <property type="entry name" value="Peptidase_S8/S53_dom_sf"/>
</dbReference>
<dbReference type="Gene3D" id="3.40.50.200">
    <property type="entry name" value="Peptidase S8/S53 domain"/>
    <property type="match status" value="1"/>
</dbReference>
<keyword evidence="2 5" id="KW-0645">Protease</keyword>
<evidence type="ECO:0000256" key="4">
    <source>
        <dbReference type="ARBA" id="ARBA00022825"/>
    </source>
</evidence>
<dbReference type="InterPro" id="IPR050131">
    <property type="entry name" value="Peptidase_S8_subtilisin-like"/>
</dbReference>
<proteinExistence type="inferred from homology"/>
<name>A0A9W6SGS3_9ACTN</name>
<dbReference type="PROSITE" id="PS00136">
    <property type="entry name" value="SUBTILASE_ASP"/>
    <property type="match status" value="1"/>
</dbReference>
<dbReference type="InterPro" id="IPR015500">
    <property type="entry name" value="Peptidase_S8_subtilisin-rel"/>
</dbReference>
<dbReference type="Pfam" id="PF00082">
    <property type="entry name" value="Peptidase_S8"/>
    <property type="match status" value="1"/>
</dbReference>
<keyword evidence="3 5" id="KW-0378">Hydrolase</keyword>
<dbReference type="AlphaFoldDB" id="A0A9W6SGS3"/>
<dbReference type="InterPro" id="IPR000209">
    <property type="entry name" value="Peptidase_S8/S53_dom"/>
</dbReference>
<evidence type="ECO:0000313" key="9">
    <source>
        <dbReference type="Proteomes" id="UP001165079"/>
    </source>
</evidence>
<dbReference type="InterPro" id="IPR023827">
    <property type="entry name" value="Peptidase_S8_Asp-AS"/>
</dbReference>
<dbReference type="GO" id="GO:0004252">
    <property type="term" value="F:serine-type endopeptidase activity"/>
    <property type="evidence" value="ECO:0007669"/>
    <property type="project" value="UniProtKB-UniRule"/>
</dbReference>
<evidence type="ECO:0000256" key="2">
    <source>
        <dbReference type="ARBA" id="ARBA00022670"/>
    </source>
</evidence>
<dbReference type="SUPFAM" id="SSF52743">
    <property type="entry name" value="Subtilisin-like"/>
    <property type="match status" value="1"/>
</dbReference>
<feature type="transmembrane region" description="Helical" evidence="6">
    <location>
        <begin position="360"/>
        <end position="379"/>
    </location>
</feature>
<evidence type="ECO:0000259" key="7">
    <source>
        <dbReference type="Pfam" id="PF00082"/>
    </source>
</evidence>
<dbReference type="PRINTS" id="PR00723">
    <property type="entry name" value="SUBTILISIN"/>
</dbReference>
<keyword evidence="4 5" id="KW-0720">Serine protease</keyword>
<dbReference type="PROSITE" id="PS51892">
    <property type="entry name" value="SUBTILASE"/>
    <property type="match status" value="1"/>
</dbReference>
<feature type="active site" description="Charge relay system" evidence="5">
    <location>
        <position position="117"/>
    </location>
</feature>
<keyword evidence="6" id="KW-1133">Transmembrane helix</keyword>
<reference evidence="8" key="1">
    <citation type="submission" date="2023-03" db="EMBL/GenBank/DDBJ databases">
        <title>Actinorhabdospora filicis NBRC 111898.</title>
        <authorList>
            <person name="Ichikawa N."/>
            <person name="Sato H."/>
            <person name="Tonouchi N."/>
        </authorList>
    </citation>
    <scope>NUCLEOTIDE SEQUENCE</scope>
    <source>
        <strain evidence="8">NBRC 111898</strain>
    </source>
</reference>
<protein>
    <submittedName>
        <fullName evidence="8">Type VII secretion-associated serine protease</fullName>
    </submittedName>
</protein>
<dbReference type="GO" id="GO:0006508">
    <property type="term" value="P:proteolysis"/>
    <property type="evidence" value="ECO:0007669"/>
    <property type="project" value="UniProtKB-KW"/>
</dbReference>
<evidence type="ECO:0000256" key="3">
    <source>
        <dbReference type="ARBA" id="ARBA00022801"/>
    </source>
</evidence>
<feature type="active site" description="Charge relay system" evidence="5">
    <location>
        <position position="78"/>
    </location>
</feature>
<dbReference type="Proteomes" id="UP001165079">
    <property type="component" value="Unassembled WGS sequence"/>
</dbReference>
<gene>
    <name evidence="8" type="ORF">Afil01_16620</name>
</gene>
<comment type="similarity">
    <text evidence="1 5">Belongs to the peptidase S8 family.</text>
</comment>